<gene>
    <name evidence="6" type="ORF">DVR12_15645</name>
</gene>
<proteinExistence type="inferred from homology"/>
<dbReference type="InterPro" id="IPR001547">
    <property type="entry name" value="Glyco_hydro_5"/>
</dbReference>
<sequence length="337" mass="37937">MQKILLTILFLYTVGCSRSAKSASPDTPTRDTVSASVSPVKKHGALHVEGRYLKDQQNNTVVLRGQSLGWSTWWPQYWNADVVNWLADDFKTDIIRAAMGVDMKPGFLNDSSRQLSLLRKVIDGALAKGSYVIIDWHCEPFYQEEAVAFFSAMAKAYGHHPHIMYEIINEPNNTQTWPQVKAYAAAVIAAIRANDPDNIILVGCPNWDQKIKEVADAPLTGYTNIMYTVHFYAATHKQWLRDDCAYALSKNIPIFITECNGSEASGSGHIDYPEWEAWFSFMESNKLSWINWSVSDKANELCSILLPGAPANGNWTKEQLTETGNYIRAKLRSFSTR</sequence>
<accession>A0A3E1Y896</accession>
<feature type="region of interest" description="Disordered" evidence="4">
    <location>
        <begin position="19"/>
        <end position="40"/>
    </location>
</feature>
<evidence type="ECO:0000313" key="6">
    <source>
        <dbReference type="EMBL" id="RFS21334.1"/>
    </source>
</evidence>
<evidence type="ECO:0000256" key="1">
    <source>
        <dbReference type="ARBA" id="ARBA00022801"/>
    </source>
</evidence>
<feature type="compositionally biased region" description="Polar residues" evidence="4">
    <location>
        <begin position="19"/>
        <end position="37"/>
    </location>
</feature>
<dbReference type="PANTHER" id="PTHR34142">
    <property type="entry name" value="ENDO-BETA-1,4-GLUCANASE A"/>
    <property type="match status" value="1"/>
</dbReference>
<dbReference type="SUPFAM" id="SSF51445">
    <property type="entry name" value="(Trans)glycosidases"/>
    <property type="match status" value="1"/>
</dbReference>
<evidence type="ECO:0000313" key="7">
    <source>
        <dbReference type="Proteomes" id="UP000260644"/>
    </source>
</evidence>
<dbReference type="GO" id="GO:0004553">
    <property type="term" value="F:hydrolase activity, hydrolyzing O-glycosyl compounds"/>
    <property type="evidence" value="ECO:0007669"/>
    <property type="project" value="InterPro"/>
</dbReference>
<comment type="similarity">
    <text evidence="3">Belongs to the glycosyl hydrolase 5 (cellulase A) family.</text>
</comment>
<evidence type="ECO:0000256" key="3">
    <source>
        <dbReference type="RuleBase" id="RU361153"/>
    </source>
</evidence>
<keyword evidence="1 3" id="KW-0378">Hydrolase</keyword>
<name>A0A3E1Y896_9BACT</name>
<keyword evidence="2 3" id="KW-0326">Glycosidase</keyword>
<keyword evidence="7" id="KW-1185">Reference proteome</keyword>
<dbReference type="PANTHER" id="PTHR34142:SF1">
    <property type="entry name" value="GLYCOSIDE HYDROLASE FAMILY 5 DOMAIN-CONTAINING PROTEIN"/>
    <property type="match status" value="1"/>
</dbReference>
<reference evidence="6 7" key="1">
    <citation type="submission" date="2018-07" db="EMBL/GenBank/DDBJ databases">
        <title>Chitinophaga K2CV101002-2 sp. nov., isolated from a monsoon evergreen broad-leaved forest soil.</title>
        <authorList>
            <person name="Lv Y."/>
        </authorList>
    </citation>
    <scope>NUCLEOTIDE SEQUENCE [LARGE SCALE GENOMIC DNA]</scope>
    <source>
        <strain evidence="6 7">GDMCC 1.1288</strain>
    </source>
</reference>
<evidence type="ECO:0000256" key="2">
    <source>
        <dbReference type="ARBA" id="ARBA00023295"/>
    </source>
</evidence>
<dbReference type="RefSeq" id="WP_116976745.1">
    <property type="nucleotide sequence ID" value="NZ_QPMM01000008.1"/>
</dbReference>
<dbReference type="OrthoDB" id="154460at2"/>
<dbReference type="Pfam" id="PF00150">
    <property type="entry name" value="Cellulase"/>
    <property type="match status" value="1"/>
</dbReference>
<evidence type="ECO:0000256" key="4">
    <source>
        <dbReference type="SAM" id="MobiDB-lite"/>
    </source>
</evidence>
<dbReference type="AlphaFoldDB" id="A0A3E1Y896"/>
<dbReference type="GO" id="GO:0000272">
    <property type="term" value="P:polysaccharide catabolic process"/>
    <property type="evidence" value="ECO:0007669"/>
    <property type="project" value="InterPro"/>
</dbReference>
<dbReference type="Gene3D" id="3.20.20.80">
    <property type="entry name" value="Glycosidases"/>
    <property type="match status" value="1"/>
</dbReference>
<comment type="caution">
    <text evidence="6">The sequence shown here is derived from an EMBL/GenBank/DDBJ whole genome shotgun (WGS) entry which is preliminary data.</text>
</comment>
<dbReference type="PROSITE" id="PS00659">
    <property type="entry name" value="GLYCOSYL_HYDROL_F5"/>
    <property type="match status" value="1"/>
</dbReference>
<protein>
    <submittedName>
        <fullName evidence="6">Glycoside hydrolase family 5 protein</fullName>
    </submittedName>
</protein>
<evidence type="ECO:0000259" key="5">
    <source>
        <dbReference type="Pfam" id="PF00150"/>
    </source>
</evidence>
<dbReference type="EMBL" id="QPMM01000008">
    <property type="protein sequence ID" value="RFS21334.1"/>
    <property type="molecule type" value="Genomic_DNA"/>
</dbReference>
<organism evidence="6 7">
    <name type="scientific">Chitinophaga silvatica</name>
    <dbReference type="NCBI Taxonomy" id="2282649"/>
    <lineage>
        <taxon>Bacteria</taxon>
        <taxon>Pseudomonadati</taxon>
        <taxon>Bacteroidota</taxon>
        <taxon>Chitinophagia</taxon>
        <taxon>Chitinophagales</taxon>
        <taxon>Chitinophagaceae</taxon>
        <taxon>Chitinophaga</taxon>
    </lineage>
</organism>
<dbReference type="Proteomes" id="UP000260644">
    <property type="component" value="Unassembled WGS sequence"/>
</dbReference>
<feature type="domain" description="Glycoside hydrolase family 5" evidence="5">
    <location>
        <begin position="56"/>
        <end position="297"/>
    </location>
</feature>
<dbReference type="InterPro" id="IPR017853">
    <property type="entry name" value="GH"/>
</dbReference>
<dbReference type="InterPro" id="IPR018087">
    <property type="entry name" value="Glyco_hydro_5_CS"/>
</dbReference>